<evidence type="ECO:0000313" key="2">
    <source>
        <dbReference type="Proteomes" id="UP001156856"/>
    </source>
</evidence>
<keyword evidence="2" id="KW-1185">Reference proteome</keyword>
<sequence length="180" mass="19368">MTYGDSAGPNLCLARLGTRLKLQARLAFRRTAPLSKTLFTIGYEGLDPERLRTALRDAGVAVLADVRAVANSRKRGFSKGALRAGLEEAGLGYAHLRALGTPKAGREAARAHDAALMRRIYCEEVLDTADGGLALDALAEMAGTQAVCLLCFERDPERCHRRVLAERLGARGFAVVDLFG</sequence>
<dbReference type="Pfam" id="PF04343">
    <property type="entry name" value="DUF488"/>
    <property type="match status" value="1"/>
</dbReference>
<evidence type="ECO:0000313" key="1">
    <source>
        <dbReference type="EMBL" id="GLS64032.1"/>
    </source>
</evidence>
<dbReference type="Proteomes" id="UP001156856">
    <property type="component" value="Unassembled WGS sequence"/>
</dbReference>
<dbReference type="PANTHER" id="PTHR39337">
    <property type="entry name" value="BLR5642 PROTEIN"/>
    <property type="match status" value="1"/>
</dbReference>
<gene>
    <name evidence="1" type="ORF">GCM10007888_24130</name>
</gene>
<dbReference type="PANTHER" id="PTHR39337:SF1">
    <property type="entry name" value="BLR5642 PROTEIN"/>
    <property type="match status" value="1"/>
</dbReference>
<protein>
    <recommendedName>
        <fullName evidence="3">DUF488 domain-containing protein</fullName>
    </recommendedName>
</protein>
<organism evidence="1 2">
    <name type="scientific">Methylobacterium oxalidis</name>
    <dbReference type="NCBI Taxonomy" id="944322"/>
    <lineage>
        <taxon>Bacteria</taxon>
        <taxon>Pseudomonadati</taxon>
        <taxon>Pseudomonadota</taxon>
        <taxon>Alphaproteobacteria</taxon>
        <taxon>Hyphomicrobiales</taxon>
        <taxon>Methylobacteriaceae</taxon>
        <taxon>Methylobacterium</taxon>
    </lineage>
</organism>
<dbReference type="InterPro" id="IPR007438">
    <property type="entry name" value="DUF488"/>
</dbReference>
<dbReference type="EMBL" id="BSPK01000033">
    <property type="protein sequence ID" value="GLS64032.1"/>
    <property type="molecule type" value="Genomic_DNA"/>
</dbReference>
<evidence type="ECO:0008006" key="3">
    <source>
        <dbReference type="Google" id="ProtNLM"/>
    </source>
</evidence>
<name>A0ABQ6DJZ1_9HYPH</name>
<proteinExistence type="predicted"/>
<accession>A0ABQ6DJZ1</accession>
<reference evidence="2" key="1">
    <citation type="journal article" date="2019" name="Int. J. Syst. Evol. Microbiol.">
        <title>The Global Catalogue of Microorganisms (GCM) 10K type strain sequencing project: providing services to taxonomists for standard genome sequencing and annotation.</title>
        <authorList>
            <consortium name="The Broad Institute Genomics Platform"/>
            <consortium name="The Broad Institute Genome Sequencing Center for Infectious Disease"/>
            <person name="Wu L."/>
            <person name="Ma J."/>
        </authorList>
    </citation>
    <scope>NUCLEOTIDE SEQUENCE [LARGE SCALE GENOMIC DNA]</scope>
    <source>
        <strain evidence="2">NBRC 107715</strain>
    </source>
</reference>
<comment type="caution">
    <text evidence="1">The sequence shown here is derived from an EMBL/GenBank/DDBJ whole genome shotgun (WGS) entry which is preliminary data.</text>
</comment>